<comment type="caution">
    <text evidence="2">The sequence shown here is derived from an EMBL/GenBank/DDBJ whole genome shotgun (WGS) entry which is preliminary data.</text>
</comment>
<sequence>MSDGFLSRWARRKEAVRTAERTGPPAGPAEAAGPEALPAPGQATGESVLPLQAGAETASTPELDELLARLPSLDALTAESGLSDFLQTGVPTALRNAALRRMWSLDPAIRDFVSEAREYAYDWNMPGGVPGMGPLLPTDDVAAMLRRIVEGVPPKVEEESLTEGEAPNAPPPDRPAEAGATAALEADPLPANGEATQPPPAPLLASSLAPSPIPSHAPAQATVEARPQAVQTAPMTPRLRRHGGAMPS</sequence>
<feature type="region of interest" description="Disordered" evidence="1">
    <location>
        <begin position="1"/>
        <end position="45"/>
    </location>
</feature>
<dbReference type="InterPro" id="IPR021735">
    <property type="entry name" value="DUF3306"/>
</dbReference>
<evidence type="ECO:0000256" key="1">
    <source>
        <dbReference type="SAM" id="MobiDB-lite"/>
    </source>
</evidence>
<proteinExistence type="predicted"/>
<dbReference type="Pfam" id="PF11748">
    <property type="entry name" value="DUF3306"/>
    <property type="match status" value="1"/>
</dbReference>
<feature type="region of interest" description="Disordered" evidence="1">
    <location>
        <begin position="154"/>
        <end position="248"/>
    </location>
</feature>
<feature type="compositionally biased region" description="Low complexity" evidence="1">
    <location>
        <begin position="177"/>
        <end position="186"/>
    </location>
</feature>
<feature type="compositionally biased region" description="Low complexity" evidence="1">
    <location>
        <begin position="28"/>
        <end position="41"/>
    </location>
</feature>
<reference evidence="2" key="1">
    <citation type="journal article" date="2021" name="PeerJ">
        <title>Extensive microbial diversity within the chicken gut microbiome revealed by metagenomics and culture.</title>
        <authorList>
            <person name="Gilroy R."/>
            <person name="Ravi A."/>
            <person name="Getino M."/>
            <person name="Pursley I."/>
            <person name="Horton D.L."/>
            <person name="Alikhan N.F."/>
            <person name="Baker D."/>
            <person name="Gharbi K."/>
            <person name="Hall N."/>
            <person name="Watson M."/>
            <person name="Adriaenssens E.M."/>
            <person name="Foster-Nyarko E."/>
            <person name="Jarju S."/>
            <person name="Secka A."/>
            <person name="Antonio M."/>
            <person name="Oren A."/>
            <person name="Chaudhuri R.R."/>
            <person name="La Ragione R."/>
            <person name="Hildebrand F."/>
            <person name="Pallen M.J."/>
        </authorList>
    </citation>
    <scope>NUCLEOTIDE SEQUENCE</scope>
    <source>
        <strain evidence="2">316</strain>
    </source>
</reference>
<name>A0A921E3M2_9HYPH</name>
<organism evidence="2 3">
    <name type="scientific">Methylorubrum populi</name>
    <dbReference type="NCBI Taxonomy" id="223967"/>
    <lineage>
        <taxon>Bacteria</taxon>
        <taxon>Pseudomonadati</taxon>
        <taxon>Pseudomonadota</taxon>
        <taxon>Alphaproteobacteria</taxon>
        <taxon>Hyphomicrobiales</taxon>
        <taxon>Methylobacteriaceae</taxon>
        <taxon>Methylorubrum</taxon>
    </lineage>
</organism>
<evidence type="ECO:0000313" key="2">
    <source>
        <dbReference type="EMBL" id="HJE24783.1"/>
    </source>
</evidence>
<evidence type="ECO:0000313" key="3">
    <source>
        <dbReference type="Proteomes" id="UP000742631"/>
    </source>
</evidence>
<feature type="compositionally biased region" description="Low complexity" evidence="1">
    <location>
        <begin position="203"/>
        <end position="219"/>
    </location>
</feature>
<protein>
    <submittedName>
        <fullName evidence="2">DUF3306 domain-containing protein</fullName>
    </submittedName>
</protein>
<feature type="compositionally biased region" description="Basic residues" evidence="1">
    <location>
        <begin position="238"/>
        <end position="248"/>
    </location>
</feature>
<dbReference type="Proteomes" id="UP000742631">
    <property type="component" value="Unassembled WGS sequence"/>
</dbReference>
<reference evidence="2" key="2">
    <citation type="submission" date="2021-09" db="EMBL/GenBank/DDBJ databases">
        <authorList>
            <person name="Gilroy R."/>
        </authorList>
    </citation>
    <scope>NUCLEOTIDE SEQUENCE</scope>
    <source>
        <strain evidence="2">316</strain>
    </source>
</reference>
<gene>
    <name evidence="2" type="ORF">K8W01_14095</name>
</gene>
<dbReference type="AlphaFoldDB" id="A0A921E3M2"/>
<dbReference type="EMBL" id="DYYG01000039">
    <property type="protein sequence ID" value="HJE24783.1"/>
    <property type="molecule type" value="Genomic_DNA"/>
</dbReference>
<accession>A0A921E3M2</accession>